<organism evidence="1 2">
    <name type="scientific">Cerrena zonata</name>
    <dbReference type="NCBI Taxonomy" id="2478898"/>
    <lineage>
        <taxon>Eukaryota</taxon>
        <taxon>Fungi</taxon>
        <taxon>Dikarya</taxon>
        <taxon>Basidiomycota</taxon>
        <taxon>Agaricomycotina</taxon>
        <taxon>Agaricomycetes</taxon>
        <taxon>Polyporales</taxon>
        <taxon>Cerrenaceae</taxon>
        <taxon>Cerrena</taxon>
    </lineage>
</organism>
<dbReference type="EMBL" id="JASBNA010000021">
    <property type="protein sequence ID" value="KAK7685250.1"/>
    <property type="molecule type" value="Genomic_DNA"/>
</dbReference>
<dbReference type="Proteomes" id="UP001385951">
    <property type="component" value="Unassembled WGS sequence"/>
</dbReference>
<accession>A0AAW0G292</accession>
<reference evidence="1 2" key="1">
    <citation type="submission" date="2022-09" db="EMBL/GenBank/DDBJ databases">
        <authorList>
            <person name="Palmer J.M."/>
        </authorList>
    </citation>
    <scope>NUCLEOTIDE SEQUENCE [LARGE SCALE GENOMIC DNA]</scope>
    <source>
        <strain evidence="1 2">DSM 7382</strain>
    </source>
</reference>
<protein>
    <submittedName>
        <fullName evidence="1">Uncharacterized protein</fullName>
    </submittedName>
</protein>
<sequence>MDGNTWITGTGPGGEMMYACYIDDGYPLMTKGIKTLWILLLAVKQATRVKLNLLVIRLVVISWFDKSWKIIIIWVVTIGNGRSSSSGSSPLVMEEMWRGFDVNVVKTLARA</sequence>
<evidence type="ECO:0000313" key="2">
    <source>
        <dbReference type="Proteomes" id="UP001385951"/>
    </source>
</evidence>
<gene>
    <name evidence="1" type="ORF">QCA50_011613</name>
</gene>
<name>A0AAW0G292_9APHY</name>
<proteinExistence type="predicted"/>
<comment type="caution">
    <text evidence="1">The sequence shown here is derived from an EMBL/GenBank/DDBJ whole genome shotgun (WGS) entry which is preliminary data.</text>
</comment>
<keyword evidence="2" id="KW-1185">Reference proteome</keyword>
<dbReference type="AlphaFoldDB" id="A0AAW0G292"/>
<evidence type="ECO:0000313" key="1">
    <source>
        <dbReference type="EMBL" id="KAK7685250.1"/>
    </source>
</evidence>